<dbReference type="NCBIfam" id="NF008726">
    <property type="entry name" value="PRK11728.1"/>
    <property type="match status" value="1"/>
</dbReference>
<keyword evidence="3" id="KW-0274">FAD</keyword>
<name>A0A3D8M860_9ALTE</name>
<evidence type="ECO:0000313" key="8">
    <source>
        <dbReference type="Proteomes" id="UP000256561"/>
    </source>
</evidence>
<reference evidence="8" key="1">
    <citation type="submission" date="2018-08" db="EMBL/GenBank/DDBJ databases">
        <authorList>
            <person name="Zhang J."/>
            <person name="Du Z.-J."/>
        </authorList>
    </citation>
    <scope>NUCLEOTIDE SEQUENCE [LARGE SCALE GENOMIC DNA]</scope>
    <source>
        <strain evidence="8">KCTC 52655</strain>
    </source>
</reference>
<evidence type="ECO:0000256" key="2">
    <source>
        <dbReference type="ARBA" id="ARBA00022630"/>
    </source>
</evidence>
<comment type="caution">
    <text evidence="7">The sequence shown here is derived from an EMBL/GenBank/DDBJ whole genome shotgun (WGS) entry which is preliminary data.</text>
</comment>
<dbReference type="Gene3D" id="3.50.50.60">
    <property type="entry name" value="FAD/NAD(P)-binding domain"/>
    <property type="match status" value="1"/>
</dbReference>
<accession>A0A3D8M860</accession>
<sequence length="415" mass="46603">MNGIIVQAVTEYDFTVVGAGIVGVAVVRELARRFPAAHILLVDKEEAVALHQSGRNSGVIHAGVYYEPDSLKARLCRRGLEDTLELCRRYSIPYQQCGKIVVATNASESTRLDILEQRSQLNRLSPQRLSKRRLNELEPNIRGEEGLWIKQSGITDYAAVTRCLLQLARENNKTDTRFTHRVTAIQEQGDGMVLKLQGPQGEHKCKSGYLVSCAGAHSDELLRLQGLNSDIRIVPFKGEYFRLSREFNTISERLIYPVPDPQMPFLGVHLTRMVGGYTTVGPNAALAWGREAYEGFRVGNGEWLENLSFRGLWRCLWHYRGAICREALSSLSRHYYASLVRQYCPAIRAHHFRPYRPGIRAQAVSGNGELVQDFKFVETRYSLHVLNAPSPAATSAIPIAREIVARISGKPKSMQ</sequence>
<dbReference type="InterPro" id="IPR036188">
    <property type="entry name" value="FAD/NAD-bd_sf"/>
</dbReference>
<keyword evidence="4" id="KW-0560">Oxidoreductase</keyword>
<dbReference type="Gene3D" id="3.30.9.10">
    <property type="entry name" value="D-Amino Acid Oxidase, subunit A, domain 2"/>
    <property type="match status" value="1"/>
</dbReference>
<gene>
    <name evidence="7" type="ORF">DXV75_08325</name>
</gene>
<proteinExistence type="inferred from homology"/>
<keyword evidence="8" id="KW-1185">Reference proteome</keyword>
<evidence type="ECO:0000256" key="5">
    <source>
        <dbReference type="ARBA" id="ARBA00037941"/>
    </source>
</evidence>
<evidence type="ECO:0000256" key="4">
    <source>
        <dbReference type="ARBA" id="ARBA00023002"/>
    </source>
</evidence>
<dbReference type="Proteomes" id="UP000256561">
    <property type="component" value="Unassembled WGS sequence"/>
</dbReference>
<dbReference type="AlphaFoldDB" id="A0A3D8M860"/>
<dbReference type="OrthoDB" id="9801699at2"/>
<dbReference type="EMBL" id="QRHA01000005">
    <property type="protein sequence ID" value="RDV26075.1"/>
    <property type="molecule type" value="Genomic_DNA"/>
</dbReference>
<dbReference type="SUPFAM" id="SSF51905">
    <property type="entry name" value="FAD/NAD(P)-binding domain"/>
    <property type="match status" value="1"/>
</dbReference>
<dbReference type="InterPro" id="IPR006076">
    <property type="entry name" value="FAD-dep_OxRdtase"/>
</dbReference>
<evidence type="ECO:0000256" key="3">
    <source>
        <dbReference type="ARBA" id="ARBA00022827"/>
    </source>
</evidence>
<dbReference type="PANTHER" id="PTHR43104:SF2">
    <property type="entry name" value="L-2-HYDROXYGLUTARATE DEHYDROGENASE, MITOCHONDRIAL"/>
    <property type="match status" value="1"/>
</dbReference>
<protein>
    <submittedName>
        <fullName evidence="7">L-2-hydroxyglutarate oxidase</fullName>
    </submittedName>
</protein>
<evidence type="ECO:0000313" key="7">
    <source>
        <dbReference type="EMBL" id="RDV26075.1"/>
    </source>
</evidence>
<comment type="similarity">
    <text evidence="5">Belongs to the L2HGDH family.</text>
</comment>
<comment type="cofactor">
    <cofactor evidence="1">
        <name>FAD</name>
        <dbReference type="ChEBI" id="CHEBI:57692"/>
    </cofactor>
</comment>
<dbReference type="PANTHER" id="PTHR43104">
    <property type="entry name" value="L-2-HYDROXYGLUTARATE DEHYDROGENASE, MITOCHONDRIAL"/>
    <property type="match status" value="1"/>
</dbReference>
<evidence type="ECO:0000256" key="1">
    <source>
        <dbReference type="ARBA" id="ARBA00001974"/>
    </source>
</evidence>
<feature type="domain" description="FAD dependent oxidoreductase" evidence="6">
    <location>
        <begin position="13"/>
        <end position="404"/>
    </location>
</feature>
<organism evidence="7 8">
    <name type="scientific">Alteromonas aestuariivivens</name>
    <dbReference type="NCBI Taxonomy" id="1938339"/>
    <lineage>
        <taxon>Bacteria</taxon>
        <taxon>Pseudomonadati</taxon>
        <taxon>Pseudomonadota</taxon>
        <taxon>Gammaproteobacteria</taxon>
        <taxon>Alteromonadales</taxon>
        <taxon>Alteromonadaceae</taxon>
        <taxon>Alteromonas/Salinimonas group</taxon>
        <taxon>Alteromonas</taxon>
    </lineage>
</organism>
<dbReference type="Pfam" id="PF01266">
    <property type="entry name" value="DAO"/>
    <property type="match status" value="1"/>
</dbReference>
<evidence type="ECO:0000259" key="6">
    <source>
        <dbReference type="Pfam" id="PF01266"/>
    </source>
</evidence>
<dbReference type="RefSeq" id="WP_115592945.1">
    <property type="nucleotide sequence ID" value="NZ_QRHA01000005.1"/>
</dbReference>
<keyword evidence="2" id="KW-0285">Flavoprotein</keyword>
<dbReference type="GO" id="GO:0047545">
    <property type="term" value="F:(S)-2-hydroxyglutarate dehydrogenase activity"/>
    <property type="evidence" value="ECO:0007669"/>
    <property type="project" value="TreeGrafter"/>
</dbReference>